<sequence>MRQGLDALPFVRTALFFQRSAARSEPTDSHMQMRGGGLHGPILTYRGNEPRELRLTDGACSQNRFFVRKGGKGWMVYDRERKGPALIGTSLAANLTVEQAERIKRMLTASREDKV</sequence>
<evidence type="ECO:0000313" key="1">
    <source>
        <dbReference type="EMBL" id="SPP97862.1"/>
    </source>
</evidence>
<dbReference type="AlphaFoldDB" id="A0A2U3Q8W7"/>
<dbReference type="KEGG" id="bvz:BRAD3257_7013"/>
<gene>
    <name evidence="1" type="ORF">BRAD3257_7013</name>
</gene>
<dbReference type="Proteomes" id="UP000246085">
    <property type="component" value="Chromosome BRAD3257"/>
</dbReference>
<organism evidence="1 2">
    <name type="scientific">Bradyrhizobium vignae</name>
    <dbReference type="NCBI Taxonomy" id="1549949"/>
    <lineage>
        <taxon>Bacteria</taxon>
        <taxon>Pseudomonadati</taxon>
        <taxon>Pseudomonadota</taxon>
        <taxon>Alphaproteobacteria</taxon>
        <taxon>Hyphomicrobiales</taxon>
        <taxon>Nitrobacteraceae</taxon>
        <taxon>Bradyrhizobium</taxon>
    </lineage>
</organism>
<reference evidence="1 2" key="1">
    <citation type="submission" date="2018-03" db="EMBL/GenBank/DDBJ databases">
        <authorList>
            <person name="Gully D."/>
        </authorList>
    </citation>
    <scope>NUCLEOTIDE SEQUENCE [LARGE SCALE GENOMIC DNA]</scope>
    <source>
        <strain evidence="1">ORS3257</strain>
    </source>
</reference>
<accession>A0A2U3Q8W7</accession>
<name>A0A2U3Q8W7_9BRAD</name>
<evidence type="ECO:0000313" key="2">
    <source>
        <dbReference type="Proteomes" id="UP000246085"/>
    </source>
</evidence>
<dbReference type="EMBL" id="LS398110">
    <property type="protein sequence ID" value="SPP97862.1"/>
    <property type="molecule type" value="Genomic_DNA"/>
</dbReference>
<proteinExistence type="predicted"/>
<protein>
    <submittedName>
        <fullName evidence="1">Uncharacterized protein</fullName>
    </submittedName>
</protein>